<sequence length="63" mass="6711">MSFRVLHWPHSCLLPTFPPNRFFRTPRASPLPSPAAPLAPSTGPEPTAPPEPAPPSPCPPPPP</sequence>
<proteinExistence type="predicted"/>
<accession>A0A5N1JDJ7</accession>
<dbReference type="Proteomes" id="UP000326344">
    <property type="component" value="Unassembled WGS sequence"/>
</dbReference>
<gene>
    <name evidence="2" type="ORF">F0P93_26830</name>
</gene>
<protein>
    <submittedName>
        <fullName evidence="2">Uncharacterized protein</fullName>
    </submittedName>
</protein>
<name>A0A5N1JDJ7_9BACT</name>
<feature type="compositionally biased region" description="Pro residues" evidence="1">
    <location>
        <begin position="46"/>
        <end position="63"/>
    </location>
</feature>
<evidence type="ECO:0000313" key="3">
    <source>
        <dbReference type="Proteomes" id="UP000326344"/>
    </source>
</evidence>
<feature type="region of interest" description="Disordered" evidence="1">
    <location>
        <begin position="23"/>
        <end position="63"/>
    </location>
</feature>
<dbReference type="EMBL" id="VTWS01000008">
    <property type="protein sequence ID" value="KAA9347223.1"/>
    <property type="molecule type" value="Genomic_DNA"/>
</dbReference>
<keyword evidence="3" id="KW-1185">Reference proteome</keyword>
<reference evidence="2 3" key="1">
    <citation type="submission" date="2019-09" db="EMBL/GenBank/DDBJ databases">
        <title>Genome Sequence of Larkinella sp MA1.</title>
        <authorList>
            <person name="Srinivasan S."/>
        </authorList>
    </citation>
    <scope>NUCLEOTIDE SEQUENCE [LARGE SCALE GENOMIC DNA]</scope>
    <source>
        <strain evidence="2 3">MA1</strain>
    </source>
</reference>
<comment type="caution">
    <text evidence="2">The sequence shown here is derived from an EMBL/GenBank/DDBJ whole genome shotgun (WGS) entry which is preliminary data.</text>
</comment>
<organism evidence="2 3">
    <name type="scientific">Larkinella humicola</name>
    <dbReference type="NCBI Taxonomy" id="2607654"/>
    <lineage>
        <taxon>Bacteria</taxon>
        <taxon>Pseudomonadati</taxon>
        <taxon>Bacteroidota</taxon>
        <taxon>Cytophagia</taxon>
        <taxon>Cytophagales</taxon>
        <taxon>Spirosomataceae</taxon>
        <taxon>Larkinella</taxon>
    </lineage>
</organism>
<dbReference type="AlphaFoldDB" id="A0A5N1JDJ7"/>
<evidence type="ECO:0000313" key="2">
    <source>
        <dbReference type="EMBL" id="KAA9347223.1"/>
    </source>
</evidence>
<evidence type="ECO:0000256" key="1">
    <source>
        <dbReference type="SAM" id="MobiDB-lite"/>
    </source>
</evidence>
<feature type="non-terminal residue" evidence="2">
    <location>
        <position position="63"/>
    </location>
</feature>